<dbReference type="eggNOG" id="COG0438">
    <property type="taxonomic scope" value="Bacteria"/>
</dbReference>
<dbReference type="STRING" id="1280950.HJO_17324"/>
<dbReference type="Pfam" id="PF05050">
    <property type="entry name" value="Methyltransf_21"/>
    <property type="match status" value="1"/>
</dbReference>
<dbReference type="PANTHER" id="PTHR34203">
    <property type="entry name" value="METHYLTRANSFERASE, FKBM FAMILY PROTEIN"/>
    <property type="match status" value="1"/>
</dbReference>
<keyword evidence="2" id="KW-0489">Methyltransferase</keyword>
<reference evidence="2 3" key="1">
    <citation type="journal article" date="2014" name="Antonie Van Leeuwenhoek">
        <title>Hyphomonas beringensis sp. nov. and Hyphomonas chukchiensis sp. nov., isolated from surface seawater of the Bering Sea and Chukchi Sea.</title>
        <authorList>
            <person name="Li C."/>
            <person name="Lai Q."/>
            <person name="Li G."/>
            <person name="Dong C."/>
            <person name="Wang J."/>
            <person name="Liao Y."/>
            <person name="Shao Z."/>
        </authorList>
    </citation>
    <scope>NUCLEOTIDE SEQUENCE [LARGE SCALE GENOMIC DNA]</scope>
    <source>
        <strain evidence="2 3">MHS-2</strain>
    </source>
</reference>
<dbReference type="InterPro" id="IPR052514">
    <property type="entry name" value="SAM-dependent_MTase"/>
</dbReference>
<dbReference type="EMBL" id="ARYK01000014">
    <property type="protein sequence ID" value="KCZ87157.1"/>
    <property type="molecule type" value="Genomic_DNA"/>
</dbReference>
<dbReference type="GO" id="GO:0032259">
    <property type="term" value="P:methylation"/>
    <property type="evidence" value="ECO:0007669"/>
    <property type="project" value="UniProtKB-KW"/>
</dbReference>
<dbReference type="PATRIC" id="fig|1280950.3.peg.3470"/>
<dbReference type="NCBIfam" id="TIGR01444">
    <property type="entry name" value="fkbM_fam"/>
    <property type="match status" value="1"/>
</dbReference>
<protein>
    <submittedName>
        <fullName evidence="2">Methyltransferase FkbM family protein</fullName>
    </submittedName>
</protein>
<feature type="domain" description="Methyltransferase FkbM" evidence="1">
    <location>
        <begin position="62"/>
        <end position="224"/>
    </location>
</feature>
<evidence type="ECO:0000259" key="1">
    <source>
        <dbReference type="Pfam" id="PF05050"/>
    </source>
</evidence>
<keyword evidence="2" id="KW-0808">Transferase</keyword>
<organism evidence="2 3">
    <name type="scientific">Hyphomonas johnsonii MHS-2</name>
    <dbReference type="NCBI Taxonomy" id="1280950"/>
    <lineage>
        <taxon>Bacteria</taxon>
        <taxon>Pseudomonadati</taxon>
        <taxon>Pseudomonadota</taxon>
        <taxon>Alphaproteobacteria</taxon>
        <taxon>Hyphomonadales</taxon>
        <taxon>Hyphomonadaceae</taxon>
        <taxon>Hyphomonas</taxon>
    </lineage>
</organism>
<dbReference type="InterPro" id="IPR029063">
    <property type="entry name" value="SAM-dependent_MTases_sf"/>
</dbReference>
<dbReference type="InterPro" id="IPR006342">
    <property type="entry name" value="FkbM_mtfrase"/>
</dbReference>
<proteinExistence type="predicted"/>
<dbReference type="PANTHER" id="PTHR34203:SF15">
    <property type="entry name" value="SLL1173 PROTEIN"/>
    <property type="match status" value="1"/>
</dbReference>
<dbReference type="SUPFAM" id="SSF53335">
    <property type="entry name" value="S-adenosyl-L-methionine-dependent methyltransferases"/>
    <property type="match status" value="1"/>
</dbReference>
<dbReference type="AlphaFoldDB" id="A0A059F975"/>
<keyword evidence="3" id="KW-1185">Reference proteome</keyword>
<dbReference type="OrthoDB" id="9814604at2"/>
<accession>A0A059F975</accession>
<gene>
    <name evidence="2" type="ORF">HJO_17324</name>
</gene>
<evidence type="ECO:0000313" key="3">
    <source>
        <dbReference type="Proteomes" id="UP000025171"/>
    </source>
</evidence>
<sequence length="259" mass="28724">MKRLLVVAFGVMPRKVRHKLGANFVRTGEFLQALRGGSGWNVQSEKRAISKLGLPNDAIIFDVGANNGEWTALALEIKPSATVHLFEPQPALVRELENKFLQSDHVFIHGVGLGDMPGELKLYNYGDDHLASFHARQERSFETATETTVLVDTVDDVVSRLGIKEIHLLKMDVEGHEFSVLRGCESIFARRGVRSVQFEFGPSDVNSSVMFRALFELLVSHGFDISRIDIDGNLYKIGAYKPELESYSGVANYVATLSG</sequence>
<name>A0A059F975_9PROT</name>
<dbReference type="Gene3D" id="3.40.50.150">
    <property type="entry name" value="Vaccinia Virus protein VP39"/>
    <property type="match status" value="1"/>
</dbReference>
<comment type="caution">
    <text evidence="2">The sequence shown here is derived from an EMBL/GenBank/DDBJ whole genome shotgun (WGS) entry which is preliminary data.</text>
</comment>
<dbReference type="RefSeq" id="WP_084142209.1">
    <property type="nucleotide sequence ID" value="NZ_ARYK01000014.1"/>
</dbReference>
<evidence type="ECO:0000313" key="2">
    <source>
        <dbReference type="EMBL" id="KCZ87157.1"/>
    </source>
</evidence>
<dbReference type="Proteomes" id="UP000025171">
    <property type="component" value="Unassembled WGS sequence"/>
</dbReference>
<dbReference type="GO" id="GO:0008168">
    <property type="term" value="F:methyltransferase activity"/>
    <property type="evidence" value="ECO:0007669"/>
    <property type="project" value="UniProtKB-KW"/>
</dbReference>